<dbReference type="GO" id="GO:0046872">
    <property type="term" value="F:metal ion binding"/>
    <property type="evidence" value="ECO:0007669"/>
    <property type="project" value="UniProtKB-KW"/>
</dbReference>
<dbReference type="InterPro" id="IPR024079">
    <property type="entry name" value="MetalloPept_cat_dom_sf"/>
</dbReference>
<comment type="similarity">
    <text evidence="2">Belongs to the peptidase M13 family.</text>
</comment>
<comment type="caution">
    <text evidence="12">The sequence shown here is derived from an EMBL/GenBank/DDBJ whole genome shotgun (WGS) entry which is preliminary data.</text>
</comment>
<feature type="transmembrane region" description="Helical" evidence="9">
    <location>
        <begin position="39"/>
        <end position="66"/>
    </location>
</feature>
<dbReference type="InterPro" id="IPR008753">
    <property type="entry name" value="Peptidase_M13_N"/>
</dbReference>
<reference evidence="12 13" key="1">
    <citation type="submission" date="2022-07" db="EMBL/GenBank/DDBJ databases">
        <title>Genome-wide signatures of adaptation to extreme environments.</title>
        <authorList>
            <person name="Cho C.H."/>
            <person name="Yoon H.S."/>
        </authorList>
    </citation>
    <scope>NUCLEOTIDE SEQUENCE [LARGE SCALE GENOMIC DNA]</scope>
    <source>
        <strain evidence="12 13">108.79 E11</strain>
    </source>
</reference>
<keyword evidence="7" id="KW-0482">Metalloprotease</keyword>
<dbReference type="EMBL" id="JANCYU010000036">
    <property type="protein sequence ID" value="KAK4526103.1"/>
    <property type="molecule type" value="Genomic_DNA"/>
</dbReference>
<dbReference type="Pfam" id="PF05649">
    <property type="entry name" value="Peptidase_M13_N"/>
    <property type="match status" value="1"/>
</dbReference>
<feature type="domain" description="Peptidase M13 N-terminal" evidence="11">
    <location>
        <begin position="111"/>
        <end position="494"/>
    </location>
</feature>
<dbReference type="SUPFAM" id="SSF55486">
    <property type="entry name" value="Metalloproteases ('zincins'), catalytic domain"/>
    <property type="match status" value="1"/>
</dbReference>
<dbReference type="InterPro" id="IPR018497">
    <property type="entry name" value="Peptidase_M13_C"/>
</dbReference>
<accession>A0AAV9IFI4</accession>
<dbReference type="Gene3D" id="1.10.1380.10">
    <property type="entry name" value="Neutral endopeptidase , domain2"/>
    <property type="match status" value="1"/>
</dbReference>
<evidence type="ECO:0000313" key="12">
    <source>
        <dbReference type="EMBL" id="KAK4526103.1"/>
    </source>
</evidence>
<dbReference type="Pfam" id="PF01431">
    <property type="entry name" value="Peptidase_M13"/>
    <property type="match status" value="1"/>
</dbReference>
<evidence type="ECO:0000256" key="2">
    <source>
        <dbReference type="ARBA" id="ARBA00007357"/>
    </source>
</evidence>
<dbReference type="PROSITE" id="PS51885">
    <property type="entry name" value="NEPRILYSIN"/>
    <property type="match status" value="1"/>
</dbReference>
<dbReference type="PANTHER" id="PTHR11733:SF167">
    <property type="entry name" value="FI17812P1-RELATED"/>
    <property type="match status" value="1"/>
</dbReference>
<proteinExistence type="inferred from homology"/>
<feature type="region of interest" description="Disordered" evidence="8">
    <location>
        <begin position="70"/>
        <end position="92"/>
    </location>
</feature>
<dbReference type="InterPro" id="IPR000718">
    <property type="entry name" value="Peptidase_M13"/>
</dbReference>
<keyword evidence="9" id="KW-1133">Transmembrane helix</keyword>
<dbReference type="GO" id="GO:0005886">
    <property type="term" value="C:plasma membrane"/>
    <property type="evidence" value="ECO:0007669"/>
    <property type="project" value="TreeGrafter"/>
</dbReference>
<dbReference type="InterPro" id="IPR042089">
    <property type="entry name" value="Peptidase_M13_dom_2"/>
</dbReference>
<dbReference type="GO" id="GO:0016485">
    <property type="term" value="P:protein processing"/>
    <property type="evidence" value="ECO:0007669"/>
    <property type="project" value="TreeGrafter"/>
</dbReference>
<protein>
    <recommendedName>
        <fullName evidence="14">Endothelin-converting enzyme 1</fullName>
    </recommendedName>
</protein>
<dbReference type="CDD" id="cd08662">
    <property type="entry name" value="M13"/>
    <property type="match status" value="1"/>
</dbReference>
<evidence type="ECO:0000256" key="1">
    <source>
        <dbReference type="ARBA" id="ARBA00001947"/>
    </source>
</evidence>
<dbReference type="Gene3D" id="3.40.390.10">
    <property type="entry name" value="Collagenase (Catalytic Domain)"/>
    <property type="match status" value="1"/>
</dbReference>
<evidence type="ECO:0000259" key="11">
    <source>
        <dbReference type="Pfam" id="PF05649"/>
    </source>
</evidence>
<evidence type="ECO:0000313" key="13">
    <source>
        <dbReference type="Proteomes" id="UP001300502"/>
    </source>
</evidence>
<dbReference type="GO" id="GO:0004222">
    <property type="term" value="F:metalloendopeptidase activity"/>
    <property type="evidence" value="ECO:0007669"/>
    <property type="project" value="InterPro"/>
</dbReference>
<keyword evidence="13" id="KW-1185">Reference proteome</keyword>
<evidence type="ECO:0000256" key="8">
    <source>
        <dbReference type="SAM" id="MobiDB-lite"/>
    </source>
</evidence>
<keyword evidence="6" id="KW-0862">Zinc</keyword>
<evidence type="ECO:0000256" key="7">
    <source>
        <dbReference type="ARBA" id="ARBA00023049"/>
    </source>
</evidence>
<keyword evidence="4" id="KW-0479">Metal-binding</keyword>
<evidence type="ECO:0000256" key="3">
    <source>
        <dbReference type="ARBA" id="ARBA00022670"/>
    </source>
</evidence>
<evidence type="ECO:0008006" key="14">
    <source>
        <dbReference type="Google" id="ProtNLM"/>
    </source>
</evidence>
<keyword evidence="9" id="KW-0812">Transmembrane</keyword>
<sequence>MSREDEPAASGTAPLLGEDTEVEYASYHNVSTRNKLKRLLPVLTVIFGTSFLVAGLIFVAFPGWFWKSSPPQPGAEPSDAGNETEFSQSEEQSRSALASSIAEAMDSSVDPCEDFYRFACGGWLNKTSIPPDRSSYGKSFTVLAEKIEATLRSLLEGELYTGGTKAGKLYFSCLNMPDDSNSSLRYLNFSYYNLVKNLEDSKSVVNLTALFHIAQISAFFEASVAEDLLDPTKYSLYFSQGGLSLPSREYYLDQSAERRQIRSDYLEYIKSLFDSTLGQRSLALFSMSSEEAASEILLLETRLANISLPLADLRDPNSSYNPVPISLIPEHMHVETYFSVLGVDPSVIENTVVLDNVEFFSKLSEMMNSTPIDTIKAYMTFHALNSFVSSRMLGETFYDKYFDFYGRKVAGQKEKSPIWRRCLSFTNSGLGDLLGVAFVQQNFSSSKKESAENMLRKIEASFAIILRDTPWLSDEVKSAAAEKLRQVNNKIGYPENPDTYDDVVIVEDDFFANSLSIRLHGSKRALQKLGKSVDKKEWLMTPQTVNAYYNPSQNEMVFPAAILQIPFFSENYPAAVNFGGLGSVMGHELSHGFDDQGRKFDGNGALHEWWTSDVERMFEQRAQCVSRLYSSFHPRELSSEYHVNGNLTLGENIADLGGVKVAYQAYKYFSGGLATQFSGNDFVPGLNDEQLFFVSYAQVWCRKYTPETLEMLLDTDPHSPSEFRVRGPLSQYPQFANAFGCRMGSTYAPQETCSVW</sequence>
<dbReference type="Proteomes" id="UP001300502">
    <property type="component" value="Unassembled WGS sequence"/>
</dbReference>
<keyword evidence="9" id="KW-0472">Membrane</keyword>
<evidence type="ECO:0000256" key="5">
    <source>
        <dbReference type="ARBA" id="ARBA00022801"/>
    </source>
</evidence>
<gene>
    <name evidence="12" type="ORF">GAYE_SCF19G4015</name>
</gene>
<dbReference type="PRINTS" id="PR00786">
    <property type="entry name" value="NEPRILYSIN"/>
</dbReference>
<keyword evidence="3" id="KW-0645">Protease</keyword>
<organism evidence="12 13">
    <name type="scientific">Galdieria yellowstonensis</name>
    <dbReference type="NCBI Taxonomy" id="3028027"/>
    <lineage>
        <taxon>Eukaryota</taxon>
        <taxon>Rhodophyta</taxon>
        <taxon>Bangiophyceae</taxon>
        <taxon>Galdieriales</taxon>
        <taxon>Galdieriaceae</taxon>
        <taxon>Galdieria</taxon>
    </lineage>
</organism>
<evidence type="ECO:0000256" key="9">
    <source>
        <dbReference type="SAM" id="Phobius"/>
    </source>
</evidence>
<keyword evidence="5" id="KW-0378">Hydrolase</keyword>
<evidence type="ECO:0000256" key="4">
    <source>
        <dbReference type="ARBA" id="ARBA00022723"/>
    </source>
</evidence>
<evidence type="ECO:0000259" key="10">
    <source>
        <dbReference type="Pfam" id="PF01431"/>
    </source>
</evidence>
<evidence type="ECO:0000256" key="6">
    <source>
        <dbReference type="ARBA" id="ARBA00022833"/>
    </source>
</evidence>
<dbReference type="PANTHER" id="PTHR11733">
    <property type="entry name" value="ZINC METALLOPROTEASE FAMILY M13 NEPRILYSIN-RELATED"/>
    <property type="match status" value="1"/>
</dbReference>
<name>A0AAV9IFI4_9RHOD</name>
<dbReference type="AlphaFoldDB" id="A0AAV9IFI4"/>
<comment type="cofactor">
    <cofactor evidence="1">
        <name>Zn(2+)</name>
        <dbReference type="ChEBI" id="CHEBI:29105"/>
    </cofactor>
</comment>
<feature type="domain" description="Peptidase M13 C-terminal" evidence="10">
    <location>
        <begin position="546"/>
        <end position="755"/>
    </location>
</feature>